<evidence type="ECO:0000313" key="1">
    <source>
        <dbReference type="EMBL" id="CAJ0955312.1"/>
    </source>
</evidence>
<organism evidence="1 2">
    <name type="scientific">Ranitomeya imitator</name>
    <name type="common">mimic poison frog</name>
    <dbReference type="NCBI Taxonomy" id="111125"/>
    <lineage>
        <taxon>Eukaryota</taxon>
        <taxon>Metazoa</taxon>
        <taxon>Chordata</taxon>
        <taxon>Craniata</taxon>
        <taxon>Vertebrata</taxon>
        <taxon>Euteleostomi</taxon>
        <taxon>Amphibia</taxon>
        <taxon>Batrachia</taxon>
        <taxon>Anura</taxon>
        <taxon>Neobatrachia</taxon>
        <taxon>Hyloidea</taxon>
        <taxon>Dendrobatidae</taxon>
        <taxon>Dendrobatinae</taxon>
        <taxon>Ranitomeya</taxon>
    </lineage>
</organism>
<sequence length="66" mass="7538">MAEEAQNLVQQEMPAEDVITMGDREPRAMTCNRGKVVPFPLHLCRTSRRRPSSVHLLHHSTAEQDQ</sequence>
<dbReference type="EMBL" id="CAUEEQ010039966">
    <property type="protein sequence ID" value="CAJ0955312.1"/>
    <property type="molecule type" value="Genomic_DNA"/>
</dbReference>
<dbReference type="Proteomes" id="UP001176940">
    <property type="component" value="Unassembled WGS sequence"/>
</dbReference>
<keyword evidence="2" id="KW-1185">Reference proteome</keyword>
<protein>
    <submittedName>
        <fullName evidence="1">Uncharacterized protein</fullName>
    </submittedName>
</protein>
<gene>
    <name evidence="1" type="ORF">RIMI_LOCUS15088003</name>
</gene>
<proteinExistence type="predicted"/>
<name>A0ABN9M6Y4_9NEOB</name>
<comment type="caution">
    <text evidence="1">The sequence shown here is derived from an EMBL/GenBank/DDBJ whole genome shotgun (WGS) entry which is preliminary data.</text>
</comment>
<evidence type="ECO:0000313" key="2">
    <source>
        <dbReference type="Proteomes" id="UP001176940"/>
    </source>
</evidence>
<accession>A0ABN9M6Y4</accession>
<reference evidence="1" key="1">
    <citation type="submission" date="2023-07" db="EMBL/GenBank/DDBJ databases">
        <authorList>
            <person name="Stuckert A."/>
        </authorList>
    </citation>
    <scope>NUCLEOTIDE SEQUENCE</scope>
</reference>